<comment type="caution">
    <text evidence="13">The sequence shown here is derived from an EMBL/GenBank/DDBJ whole genome shotgun (WGS) entry which is preliminary data.</text>
</comment>
<dbReference type="AlphaFoldDB" id="A0A3D5QBY2"/>
<evidence type="ECO:0000313" key="14">
    <source>
        <dbReference type="Proteomes" id="UP000262325"/>
    </source>
</evidence>
<dbReference type="Gene3D" id="3.50.50.60">
    <property type="entry name" value="FAD/NAD(P)-binding domain"/>
    <property type="match status" value="2"/>
</dbReference>
<keyword evidence="7 11" id="KW-0274">FAD</keyword>
<dbReference type="Pfam" id="PF13932">
    <property type="entry name" value="SAM_GIDA_C"/>
    <property type="match status" value="1"/>
</dbReference>
<dbReference type="HAMAP" id="MF_00129">
    <property type="entry name" value="MnmG_GidA"/>
    <property type="match status" value="1"/>
</dbReference>
<proteinExistence type="inferred from homology"/>
<feature type="binding site" evidence="11">
    <location>
        <position position="370"/>
    </location>
    <ligand>
        <name>FAD</name>
        <dbReference type="ChEBI" id="CHEBI:57692"/>
    </ligand>
</feature>
<evidence type="ECO:0000256" key="11">
    <source>
        <dbReference type="HAMAP-Rule" id="MF_00129"/>
    </source>
</evidence>
<keyword evidence="8 11" id="KW-0520">NAD</keyword>
<gene>
    <name evidence="11" type="primary">mnmG</name>
    <name evidence="11" type="synonym">gidA</name>
    <name evidence="13" type="ORF">DHM44_03215</name>
</gene>
<dbReference type="GO" id="GO:0005829">
    <property type="term" value="C:cytosol"/>
    <property type="evidence" value="ECO:0007669"/>
    <property type="project" value="TreeGrafter"/>
</dbReference>
<organism evidence="13 14">
    <name type="scientific">Flexistipes sinusarabici</name>
    <dbReference type="NCBI Taxonomy" id="2352"/>
    <lineage>
        <taxon>Bacteria</taxon>
        <taxon>Pseudomonadati</taxon>
        <taxon>Deferribacterota</taxon>
        <taxon>Deferribacteres</taxon>
        <taxon>Deferribacterales</taxon>
        <taxon>Flexistipitaceae</taxon>
        <taxon>Flexistipes</taxon>
    </lineage>
</organism>
<comment type="similarity">
    <text evidence="3 11">Belongs to the MnmG family.</text>
</comment>
<dbReference type="Gene3D" id="1.10.150.570">
    <property type="entry name" value="GidA associated domain, C-terminal subdomain"/>
    <property type="match status" value="1"/>
</dbReference>
<dbReference type="SMART" id="SM01228">
    <property type="entry name" value="GIDA_assoc_3"/>
    <property type="match status" value="1"/>
</dbReference>
<dbReference type="InterPro" id="IPR049312">
    <property type="entry name" value="GIDA_C_N"/>
</dbReference>
<sequence length="624" mass="70381">MVMNETCYDVIVVGAGHAGCEAALAASRMGAKTLLLTIYMETIAQMSCNPAIGGLAKGNLVRDLDALGGEMAKCIDNTGIQFRVLNTKKGPAVRSSRAQADKAKYREYMTEILTTTPLLDVKQGAVVDILAEGFGVKGVVTDYGQIFYSQRVILCTGTFLNGLIHIGEKRYKAGRANEFSSEQLVNSLKGYGFNFERLKTGTPARLHESSIDFNSFEEQKGDSNPSFFSFETDDYILPQRSCYIAFTNENTHQIISDNMYRSPLYAGVITGIGPRYCPSIEDKVKKFPEKSRHQIFLEPEGLQSKEYYANGLSSSLPIDVQLKLYRSIKGLERAEFTRPAYAIEYDFVQPTALRLTLETKKLNGLYFAGQINGTTGYEEAAVQGYIAAVNAVLSYDNREFILNRDESYIGVMIDDLVTKGVDEPYRVFHSRGEFRLLLREDNAEYRLLEKGYNLGLVSKRRYERFVKEKEQLNSLIQKLQNVMLKPDGSTKSYFLEKNINLNNPVSLYNFLKRPEVKMDDIGDFLEEEYPEDVKKEAEITIKYEGYIKKQLDEVNKFRKIENVKIPESINYSNIKGLRAEYVEKLNRVKPATLGQASRIKGITPSALSLLHIHIEKMVKGNGSK</sequence>
<comment type="cofactor">
    <cofactor evidence="1 11">
        <name>FAD</name>
        <dbReference type="ChEBI" id="CHEBI:57692"/>
    </cofactor>
</comment>
<comment type="subcellular location">
    <subcellularLocation>
        <location evidence="11">Cytoplasm</location>
    </subcellularLocation>
</comment>
<evidence type="ECO:0000256" key="6">
    <source>
        <dbReference type="ARBA" id="ARBA00022694"/>
    </source>
</evidence>
<dbReference type="Pfam" id="PF21680">
    <property type="entry name" value="GIDA_C_1st"/>
    <property type="match status" value="1"/>
</dbReference>
<comment type="subunit">
    <text evidence="9 11">Homodimer. Heterotetramer of two MnmE and two MnmG subunits.</text>
</comment>
<dbReference type="Pfam" id="PF01134">
    <property type="entry name" value="GIDA"/>
    <property type="match status" value="1"/>
</dbReference>
<dbReference type="InterPro" id="IPR020595">
    <property type="entry name" value="MnmG-rel_CS"/>
</dbReference>
<dbReference type="PANTHER" id="PTHR11806">
    <property type="entry name" value="GLUCOSE INHIBITED DIVISION PROTEIN A"/>
    <property type="match status" value="1"/>
</dbReference>
<dbReference type="EMBL" id="DPPF01000066">
    <property type="protein sequence ID" value="HCW92672.1"/>
    <property type="molecule type" value="Genomic_DNA"/>
</dbReference>
<feature type="binding site" evidence="11">
    <location>
        <begin position="273"/>
        <end position="287"/>
    </location>
    <ligand>
        <name>NAD(+)</name>
        <dbReference type="ChEBI" id="CHEBI:57540"/>
    </ligand>
</feature>
<evidence type="ECO:0000313" key="13">
    <source>
        <dbReference type="EMBL" id="HCW92672.1"/>
    </source>
</evidence>
<feature type="domain" description="tRNA uridine 5-carboxymethylaminomethyl modification enzyme C-terminal subdomain" evidence="12">
    <location>
        <begin position="541"/>
        <end position="612"/>
    </location>
</feature>
<dbReference type="Gene3D" id="1.10.10.1800">
    <property type="entry name" value="tRNA uridine 5-carboxymethylaminomethyl modification enzyme MnmG/GidA"/>
    <property type="match status" value="1"/>
</dbReference>
<dbReference type="PROSITE" id="PS01280">
    <property type="entry name" value="GIDA_1"/>
    <property type="match status" value="1"/>
</dbReference>
<dbReference type="FunFam" id="1.10.150.570:FF:000001">
    <property type="entry name" value="tRNA uridine 5-carboxymethylaminomethyl modification enzyme MnmG"/>
    <property type="match status" value="1"/>
</dbReference>
<dbReference type="FunFam" id="3.50.50.60:FF:000002">
    <property type="entry name" value="tRNA uridine 5-carboxymethylaminomethyl modification enzyme MnmG"/>
    <property type="match status" value="1"/>
</dbReference>
<evidence type="ECO:0000256" key="10">
    <source>
        <dbReference type="ARBA" id="ARBA00031800"/>
    </source>
</evidence>
<evidence type="ECO:0000256" key="7">
    <source>
        <dbReference type="ARBA" id="ARBA00022827"/>
    </source>
</evidence>
<dbReference type="GO" id="GO:0002098">
    <property type="term" value="P:tRNA wobble uridine modification"/>
    <property type="evidence" value="ECO:0007669"/>
    <property type="project" value="InterPro"/>
</dbReference>
<dbReference type="InterPro" id="IPR004416">
    <property type="entry name" value="MnmG"/>
</dbReference>
<evidence type="ECO:0000256" key="3">
    <source>
        <dbReference type="ARBA" id="ARBA00007653"/>
    </source>
</evidence>
<dbReference type="InterPro" id="IPR047001">
    <property type="entry name" value="MnmG_C_subdom"/>
</dbReference>
<reference evidence="13 14" key="1">
    <citation type="journal article" date="2018" name="Nat. Biotechnol.">
        <title>A standardized bacterial taxonomy based on genome phylogeny substantially revises the tree of life.</title>
        <authorList>
            <person name="Parks D.H."/>
            <person name="Chuvochina M."/>
            <person name="Waite D.W."/>
            <person name="Rinke C."/>
            <person name="Skarshewski A."/>
            <person name="Chaumeil P.A."/>
            <person name="Hugenholtz P."/>
        </authorList>
    </citation>
    <scope>NUCLEOTIDE SEQUENCE [LARGE SCALE GENOMIC DNA]</scope>
    <source>
        <strain evidence="13">UBA8672</strain>
    </source>
</reference>
<keyword evidence="5 11" id="KW-0285">Flavoprotein</keyword>
<evidence type="ECO:0000256" key="5">
    <source>
        <dbReference type="ARBA" id="ARBA00022630"/>
    </source>
</evidence>
<evidence type="ECO:0000259" key="12">
    <source>
        <dbReference type="SMART" id="SM01228"/>
    </source>
</evidence>
<dbReference type="NCBIfam" id="TIGR00136">
    <property type="entry name" value="mnmG_gidA"/>
    <property type="match status" value="1"/>
</dbReference>
<feature type="binding site" evidence="11">
    <location>
        <position position="181"/>
    </location>
    <ligand>
        <name>FAD</name>
        <dbReference type="ChEBI" id="CHEBI:57692"/>
    </ligand>
</feature>
<dbReference type="GO" id="GO:0050660">
    <property type="term" value="F:flavin adenine dinucleotide binding"/>
    <property type="evidence" value="ECO:0007669"/>
    <property type="project" value="UniProtKB-UniRule"/>
</dbReference>
<dbReference type="Proteomes" id="UP000262325">
    <property type="component" value="Unassembled WGS sequence"/>
</dbReference>
<comment type="function">
    <text evidence="2 11">NAD-binding protein involved in the addition of a carboxymethylaminomethyl (cmnm) group at the wobble position (U34) of certain tRNAs, forming tRNA-cmnm(5)s(2)U34.</text>
</comment>
<evidence type="ECO:0000256" key="9">
    <source>
        <dbReference type="ARBA" id="ARBA00025948"/>
    </source>
</evidence>
<dbReference type="PANTHER" id="PTHR11806:SF0">
    <property type="entry name" value="PROTEIN MTO1 HOMOLOG, MITOCHONDRIAL"/>
    <property type="match status" value="1"/>
</dbReference>
<dbReference type="InterPro" id="IPR002218">
    <property type="entry name" value="MnmG-rel"/>
</dbReference>
<dbReference type="InterPro" id="IPR040131">
    <property type="entry name" value="MnmG_N"/>
</dbReference>
<feature type="binding site" evidence="11">
    <location>
        <begin position="14"/>
        <end position="19"/>
    </location>
    <ligand>
        <name>FAD</name>
        <dbReference type="ChEBI" id="CHEBI:57692"/>
    </ligand>
</feature>
<keyword evidence="11" id="KW-0963">Cytoplasm</keyword>
<accession>A0A3D5QBY2</accession>
<feature type="binding site" evidence="11">
    <location>
        <position position="126"/>
    </location>
    <ligand>
        <name>FAD</name>
        <dbReference type="ChEBI" id="CHEBI:57692"/>
    </ligand>
</feature>
<dbReference type="GO" id="GO:0030488">
    <property type="term" value="P:tRNA methylation"/>
    <property type="evidence" value="ECO:0007669"/>
    <property type="project" value="TreeGrafter"/>
</dbReference>
<evidence type="ECO:0000256" key="8">
    <source>
        <dbReference type="ARBA" id="ARBA00023027"/>
    </source>
</evidence>
<dbReference type="InterPro" id="IPR044920">
    <property type="entry name" value="MnmG_C_subdom_sf"/>
</dbReference>
<evidence type="ECO:0000256" key="1">
    <source>
        <dbReference type="ARBA" id="ARBA00001974"/>
    </source>
</evidence>
<dbReference type="SUPFAM" id="SSF51905">
    <property type="entry name" value="FAD/NAD(P)-binding domain"/>
    <property type="match status" value="1"/>
</dbReference>
<evidence type="ECO:0000256" key="2">
    <source>
        <dbReference type="ARBA" id="ARBA00003717"/>
    </source>
</evidence>
<protein>
    <recommendedName>
        <fullName evidence="4 11">tRNA uridine 5-carboxymethylaminomethyl modification enzyme MnmG</fullName>
    </recommendedName>
    <alternativeName>
        <fullName evidence="10 11">Glucose-inhibited division protein A</fullName>
    </alternativeName>
</protein>
<keyword evidence="6 11" id="KW-0819">tRNA processing</keyword>
<dbReference type="InterPro" id="IPR036188">
    <property type="entry name" value="FAD/NAD-bd_sf"/>
</dbReference>
<dbReference type="InterPro" id="IPR026904">
    <property type="entry name" value="MnmG_C"/>
</dbReference>
<name>A0A3D5QBY2_FLESI</name>
<evidence type="ECO:0000256" key="4">
    <source>
        <dbReference type="ARBA" id="ARBA00020461"/>
    </source>
</evidence>